<keyword evidence="2" id="KW-1185">Reference proteome</keyword>
<accession>A0ACA9P434</accession>
<dbReference type="EMBL" id="CAJVPU010022475">
    <property type="protein sequence ID" value="CAG8685769.1"/>
    <property type="molecule type" value="Genomic_DNA"/>
</dbReference>
<dbReference type="Proteomes" id="UP000789702">
    <property type="component" value="Unassembled WGS sequence"/>
</dbReference>
<protein>
    <submittedName>
        <fullName evidence="1">1543_t:CDS:1</fullName>
    </submittedName>
</protein>
<reference evidence="1" key="1">
    <citation type="submission" date="2021-06" db="EMBL/GenBank/DDBJ databases">
        <authorList>
            <person name="Kallberg Y."/>
            <person name="Tangrot J."/>
            <person name="Rosling A."/>
        </authorList>
    </citation>
    <scope>NUCLEOTIDE SEQUENCE</scope>
    <source>
        <strain evidence="1">IL203A</strain>
    </source>
</reference>
<evidence type="ECO:0000313" key="2">
    <source>
        <dbReference type="Proteomes" id="UP000789702"/>
    </source>
</evidence>
<feature type="non-terminal residue" evidence="1">
    <location>
        <position position="71"/>
    </location>
</feature>
<name>A0ACA9P434_9GLOM</name>
<organism evidence="1 2">
    <name type="scientific">Dentiscutata heterogama</name>
    <dbReference type="NCBI Taxonomy" id="1316150"/>
    <lineage>
        <taxon>Eukaryota</taxon>
        <taxon>Fungi</taxon>
        <taxon>Fungi incertae sedis</taxon>
        <taxon>Mucoromycota</taxon>
        <taxon>Glomeromycotina</taxon>
        <taxon>Glomeromycetes</taxon>
        <taxon>Diversisporales</taxon>
        <taxon>Gigasporaceae</taxon>
        <taxon>Dentiscutata</taxon>
    </lineage>
</organism>
<evidence type="ECO:0000313" key="1">
    <source>
        <dbReference type="EMBL" id="CAG8685769.1"/>
    </source>
</evidence>
<gene>
    <name evidence="1" type="ORF">DHETER_LOCUS10902</name>
</gene>
<proteinExistence type="predicted"/>
<comment type="caution">
    <text evidence="1">The sequence shown here is derived from an EMBL/GenBank/DDBJ whole genome shotgun (WGS) entry which is preliminary data.</text>
</comment>
<sequence>MPIDEVHQTILVKYIPDSLNLTVYDINPIVPNDRATWYCDIDLVNGSIGIYNTDEKKKTWLLFDISISTRN</sequence>